<dbReference type="PANTHER" id="PTHR12549">
    <property type="entry name" value="JMJC DOMAIN-CONTAINING HISTONE DEMETHYLATION PROTEIN"/>
    <property type="match status" value="1"/>
</dbReference>
<dbReference type="AlphaFoldDB" id="A0A6A3CTA6"/>
<dbReference type="InterPro" id="IPR003347">
    <property type="entry name" value="JmjC_dom"/>
</dbReference>
<evidence type="ECO:0000256" key="4">
    <source>
        <dbReference type="ARBA" id="ARBA00023242"/>
    </source>
</evidence>
<feature type="region of interest" description="Disordered" evidence="5">
    <location>
        <begin position="361"/>
        <end position="385"/>
    </location>
</feature>
<dbReference type="GO" id="GO:0032259">
    <property type="term" value="P:methylation"/>
    <property type="evidence" value="ECO:0007669"/>
    <property type="project" value="UniProtKB-KW"/>
</dbReference>
<dbReference type="GO" id="GO:0046872">
    <property type="term" value="F:metal ion binding"/>
    <property type="evidence" value="ECO:0007669"/>
    <property type="project" value="UniProtKB-KW"/>
</dbReference>
<dbReference type="SMART" id="SM00558">
    <property type="entry name" value="JmjC"/>
    <property type="match status" value="1"/>
</dbReference>
<dbReference type="GO" id="GO:0000785">
    <property type="term" value="C:chromatin"/>
    <property type="evidence" value="ECO:0007669"/>
    <property type="project" value="TreeGrafter"/>
</dbReference>
<feature type="domain" description="JmjC" evidence="6">
    <location>
        <begin position="71"/>
        <end position="332"/>
    </location>
</feature>
<protein>
    <submittedName>
        <fullName evidence="7">Lysine-specific demethylase 3B, putative isoform 2</fullName>
    </submittedName>
</protein>
<keyword evidence="8" id="KW-1185">Reference proteome</keyword>
<dbReference type="GO" id="GO:0031490">
    <property type="term" value="F:chromatin DNA binding"/>
    <property type="evidence" value="ECO:0007669"/>
    <property type="project" value="TreeGrafter"/>
</dbReference>
<feature type="region of interest" description="Disordered" evidence="5">
    <location>
        <begin position="436"/>
        <end position="459"/>
    </location>
</feature>
<dbReference type="Proteomes" id="UP000436088">
    <property type="component" value="Unassembled WGS sequence"/>
</dbReference>
<name>A0A6A3CTA6_HIBSY</name>
<dbReference type="GO" id="GO:0003712">
    <property type="term" value="F:transcription coregulator activity"/>
    <property type="evidence" value="ECO:0007669"/>
    <property type="project" value="TreeGrafter"/>
</dbReference>
<evidence type="ECO:0000256" key="5">
    <source>
        <dbReference type="SAM" id="MobiDB-lite"/>
    </source>
</evidence>
<reference evidence="7" key="1">
    <citation type="submission" date="2019-09" db="EMBL/GenBank/DDBJ databases">
        <title>Draft genome information of white flower Hibiscus syriacus.</title>
        <authorList>
            <person name="Kim Y.-M."/>
        </authorList>
    </citation>
    <scope>NUCLEOTIDE SEQUENCE [LARGE SCALE GENOMIC DNA]</scope>
    <source>
        <strain evidence="7">YM2019G1</strain>
    </source>
</reference>
<evidence type="ECO:0000313" key="8">
    <source>
        <dbReference type="Proteomes" id="UP000436088"/>
    </source>
</evidence>
<comment type="caution">
    <text evidence="7">The sequence shown here is derived from an EMBL/GenBank/DDBJ whole genome shotgun (WGS) entry which is preliminary data.</text>
</comment>
<dbReference type="InterPro" id="IPR045109">
    <property type="entry name" value="LSDs-like"/>
</dbReference>
<dbReference type="GO" id="GO:0000118">
    <property type="term" value="C:histone deacetylase complex"/>
    <property type="evidence" value="ECO:0007669"/>
    <property type="project" value="TreeGrafter"/>
</dbReference>
<evidence type="ECO:0000256" key="2">
    <source>
        <dbReference type="ARBA" id="ARBA00006801"/>
    </source>
</evidence>
<evidence type="ECO:0000313" key="7">
    <source>
        <dbReference type="EMBL" id="KAE8732493.1"/>
    </source>
</evidence>
<dbReference type="GO" id="GO:0006357">
    <property type="term" value="P:regulation of transcription by RNA polymerase II"/>
    <property type="evidence" value="ECO:0007669"/>
    <property type="project" value="TreeGrafter"/>
</dbReference>
<feature type="compositionally biased region" description="Basic and acidic residues" evidence="5">
    <location>
        <begin position="436"/>
        <end position="445"/>
    </location>
</feature>
<gene>
    <name evidence="7" type="ORF">F3Y22_tig00001928pilonHSYRG00002</name>
</gene>
<dbReference type="PANTHER" id="PTHR12549:SF42">
    <property type="entry name" value="LYSINE-SPECIFIC DEMETHYLASE JMJ28"/>
    <property type="match status" value="1"/>
</dbReference>
<evidence type="ECO:0000256" key="3">
    <source>
        <dbReference type="ARBA" id="ARBA00022723"/>
    </source>
</evidence>
<dbReference type="EMBL" id="VEPZ02000148">
    <property type="protein sequence ID" value="KAE8732493.1"/>
    <property type="molecule type" value="Genomic_DNA"/>
</dbReference>
<proteinExistence type="inferred from homology"/>
<accession>A0A6A3CTA6</accession>
<keyword evidence="4" id="KW-0539">Nucleus</keyword>
<sequence length="538" mass="61121">MFLMGSIENSLAKAENEELRKDTAHLDWFEVEIGIVQSFLGSLGKLAQSSMCDEKLKLKGCLSSQTFQEQFPDHYTELVRSLPLPDYLDPASGVLNIAARLPQEFMKPDLGPSVSISYCSDEELVQANSVTKLCYSLCDMVNVVAHATDAPVSMKQLNKIRKLLEKKQFQDQKELAKTNLDQKMATKVKEKCPSNDKNMEEVGLNGTVSKEICRLLPSNTIHSSEALEDHEILRTRTDLAKLCGATWDVFRRQDVPKLIEYLKKYANEFDHTCGFQKHVVHPILDQNFFLVAGHKRRLKEEYAGCPYQIRNVKSVRIGEEEEERRENIEEHLGNEGRGLGIEETNWEFNQVKGKGLLTEQAEQEDGLKEKPKTEGPVPVKEKKEKNQLAALVKKGQDETNPPKWWETQENRITALESRMATNQGYVKELLKILTGRNEEQEHSTDEQVQSPDTSKNKDRNPVLVTVVNDKSRFTYKPDEPGLLKTKPDACLALKNSFRPENQVGENIDSRPNLFGLETEKRGPEVHLTVLELCGTDLR</sequence>
<comment type="similarity">
    <text evidence="2">Belongs to the JARID1 histone demethylase family.</text>
</comment>
<keyword evidence="3" id="KW-0479">Metal-binding</keyword>
<comment type="subcellular location">
    <subcellularLocation>
        <location evidence="1">Nucleus</location>
    </subcellularLocation>
</comment>
<dbReference type="GO" id="GO:0008168">
    <property type="term" value="F:methyltransferase activity"/>
    <property type="evidence" value="ECO:0007669"/>
    <property type="project" value="UniProtKB-KW"/>
</dbReference>
<evidence type="ECO:0000256" key="1">
    <source>
        <dbReference type="ARBA" id="ARBA00004123"/>
    </source>
</evidence>
<evidence type="ECO:0000259" key="6">
    <source>
        <dbReference type="SMART" id="SM00558"/>
    </source>
</evidence>
<dbReference type="GO" id="GO:0032454">
    <property type="term" value="F:histone H3K9 demethylase activity"/>
    <property type="evidence" value="ECO:0007669"/>
    <property type="project" value="InterPro"/>
</dbReference>
<organism evidence="7 8">
    <name type="scientific">Hibiscus syriacus</name>
    <name type="common">Rose of Sharon</name>
    <dbReference type="NCBI Taxonomy" id="106335"/>
    <lineage>
        <taxon>Eukaryota</taxon>
        <taxon>Viridiplantae</taxon>
        <taxon>Streptophyta</taxon>
        <taxon>Embryophyta</taxon>
        <taxon>Tracheophyta</taxon>
        <taxon>Spermatophyta</taxon>
        <taxon>Magnoliopsida</taxon>
        <taxon>eudicotyledons</taxon>
        <taxon>Gunneridae</taxon>
        <taxon>Pentapetalae</taxon>
        <taxon>rosids</taxon>
        <taxon>malvids</taxon>
        <taxon>Malvales</taxon>
        <taxon>Malvaceae</taxon>
        <taxon>Malvoideae</taxon>
        <taxon>Hibiscus</taxon>
    </lineage>
</organism>
<feature type="compositionally biased region" description="Basic and acidic residues" evidence="5">
    <location>
        <begin position="365"/>
        <end position="385"/>
    </location>
</feature>
<dbReference type="Gene3D" id="2.60.120.650">
    <property type="entry name" value="Cupin"/>
    <property type="match status" value="1"/>
</dbReference>